<proteinExistence type="inferred from homology"/>
<dbReference type="PANTHER" id="PTHR42716">
    <property type="entry name" value="L-ASPARTATE OXIDASE"/>
    <property type="match status" value="1"/>
</dbReference>
<keyword evidence="17" id="KW-1185">Reference proteome</keyword>
<dbReference type="Gene3D" id="3.90.700.10">
    <property type="entry name" value="Succinate dehydrogenase/fumarate reductase flavoprotein, catalytic domain"/>
    <property type="match status" value="1"/>
</dbReference>
<evidence type="ECO:0000259" key="14">
    <source>
        <dbReference type="Pfam" id="PF00890"/>
    </source>
</evidence>
<sequence>MTRVIVVGSGIAGLTAALHAAHRHDVTLVTKTGLESGCTPHAQGGIAGVLFDDDSVADHIADTLAAGAGLSDADAVSALCTEGPARIRELVAAGVDFDRERGAFAKGLEAAHSYPRIVHAGGDATGRAIETALAARVRESGIRTLENSMLVDLVVSAGSVAGIELLRDGRRERVDADAVILATGGGGQLFAHTTNPDVATGDGQAAALRAGAELADAEFYQFHPTVLAGERPFLVSEAVRGEGAVLLDAAGRRFMTDIDPRAELAPRSIVALGIARRMAEQNGAPVLLDATGVPGLRRRFPTIDAAVRAAGLDWTREPIPVTPAAHYWMGGIATDLHGRTSVPGLFAVGEAACTGVHGANRLASNSLLEGAVFAVRAAAAIPETARGRVAASDPAAAILVPAVPRAALQSLMWAAAGLERTGEQLESAAAQLATWQNVGQECAGPARTALEDRNLLLLAQVLVRQAAARTESRGAHARLDFPDPDPAQARSVRAGIPHLEAATC</sequence>
<comment type="subcellular location">
    <subcellularLocation>
        <location evidence="13">Cytoplasm</location>
    </subcellularLocation>
</comment>
<evidence type="ECO:0000256" key="6">
    <source>
        <dbReference type="ARBA" id="ARBA00022630"/>
    </source>
</evidence>
<dbReference type="STRING" id="640635.SAMN04489806_3088"/>
<protein>
    <recommendedName>
        <fullName evidence="5 12">L-aspartate oxidase</fullName>
        <ecNumber evidence="4 12">1.4.3.16</ecNumber>
    </recommendedName>
</protein>
<feature type="domain" description="Fumarate reductase/succinate dehydrogenase flavoprotein-like C-terminal" evidence="15">
    <location>
        <begin position="405"/>
        <end position="486"/>
    </location>
</feature>
<evidence type="ECO:0000256" key="2">
    <source>
        <dbReference type="ARBA" id="ARBA00004950"/>
    </source>
</evidence>
<dbReference type="AlphaFoldDB" id="A0A1H4T327"/>
<evidence type="ECO:0000256" key="4">
    <source>
        <dbReference type="ARBA" id="ARBA00012173"/>
    </source>
</evidence>
<dbReference type="EC" id="1.4.3.16" evidence="4 12"/>
<dbReference type="FunFam" id="3.90.700.10:FF:000002">
    <property type="entry name" value="L-aspartate oxidase"/>
    <property type="match status" value="1"/>
</dbReference>
<feature type="domain" description="FAD-dependent oxidoreductase 2 FAD-binding" evidence="14">
    <location>
        <begin position="4"/>
        <end position="367"/>
    </location>
</feature>
<comment type="cofactor">
    <cofactor evidence="1 13">
        <name>FAD</name>
        <dbReference type="ChEBI" id="CHEBI:57692"/>
    </cofactor>
</comment>
<evidence type="ECO:0000256" key="13">
    <source>
        <dbReference type="RuleBase" id="RU362049"/>
    </source>
</evidence>
<dbReference type="InterPro" id="IPR015939">
    <property type="entry name" value="Fum_Rdtase/Succ_DH_flav-like_C"/>
</dbReference>
<dbReference type="SUPFAM" id="SSF51905">
    <property type="entry name" value="FAD/NAD(P)-binding domain"/>
    <property type="match status" value="1"/>
</dbReference>
<dbReference type="GO" id="GO:0033765">
    <property type="term" value="F:steroid dehydrogenase activity, acting on the CH-CH group of donors"/>
    <property type="evidence" value="ECO:0007669"/>
    <property type="project" value="UniProtKB-ARBA"/>
</dbReference>
<name>A0A1H4T327_9MICO</name>
<dbReference type="InterPro" id="IPR005288">
    <property type="entry name" value="NadB"/>
</dbReference>
<dbReference type="Gene3D" id="3.50.50.60">
    <property type="entry name" value="FAD/NAD(P)-binding domain"/>
    <property type="match status" value="1"/>
</dbReference>
<evidence type="ECO:0000256" key="5">
    <source>
        <dbReference type="ARBA" id="ARBA00021901"/>
    </source>
</evidence>
<keyword evidence="7 13" id="KW-0662">Pyridine nucleotide biosynthesis</keyword>
<comment type="pathway">
    <text evidence="2 13">Cofactor biosynthesis; NAD(+) biosynthesis; iminoaspartate from L-aspartate (oxidase route): step 1/1.</text>
</comment>
<dbReference type="OrthoDB" id="9805351at2"/>
<dbReference type="GO" id="GO:0008734">
    <property type="term" value="F:L-aspartate oxidase activity"/>
    <property type="evidence" value="ECO:0007669"/>
    <property type="project" value="UniProtKB-UniRule"/>
</dbReference>
<dbReference type="Pfam" id="PF02910">
    <property type="entry name" value="Succ_DH_flav_C"/>
    <property type="match status" value="1"/>
</dbReference>
<reference evidence="16 17" key="1">
    <citation type="submission" date="2016-10" db="EMBL/GenBank/DDBJ databases">
        <authorList>
            <person name="de Groot N.N."/>
        </authorList>
    </citation>
    <scope>NUCLEOTIDE SEQUENCE [LARGE SCALE GENOMIC DNA]</scope>
    <source>
        <strain evidence="16 17">DSM 21799</strain>
    </source>
</reference>
<dbReference type="InterPro" id="IPR027477">
    <property type="entry name" value="Succ_DH/fumarate_Rdtase_cat_sf"/>
</dbReference>
<evidence type="ECO:0000256" key="10">
    <source>
        <dbReference type="ARBA" id="ARBA00029426"/>
    </source>
</evidence>
<evidence type="ECO:0000256" key="11">
    <source>
        <dbReference type="ARBA" id="ARBA00048305"/>
    </source>
</evidence>
<comment type="similarity">
    <text evidence="3 13">Belongs to the FAD-dependent oxidoreductase 2 family. NadB subfamily.</text>
</comment>
<evidence type="ECO:0000256" key="8">
    <source>
        <dbReference type="ARBA" id="ARBA00022827"/>
    </source>
</evidence>
<evidence type="ECO:0000256" key="9">
    <source>
        <dbReference type="ARBA" id="ARBA00023002"/>
    </source>
</evidence>
<evidence type="ECO:0000313" key="16">
    <source>
        <dbReference type="EMBL" id="SEC50832.1"/>
    </source>
</evidence>
<dbReference type="EMBL" id="FNRY01000002">
    <property type="protein sequence ID" value="SEC50832.1"/>
    <property type="molecule type" value="Genomic_DNA"/>
</dbReference>
<dbReference type="SUPFAM" id="SSF56425">
    <property type="entry name" value="Succinate dehydrogenase/fumarate reductase flavoprotein, catalytic domain"/>
    <property type="match status" value="1"/>
</dbReference>
<organism evidence="16 17">
    <name type="scientific">Paramicrobacterium humi</name>
    <dbReference type="NCBI Taxonomy" id="640635"/>
    <lineage>
        <taxon>Bacteria</taxon>
        <taxon>Bacillati</taxon>
        <taxon>Actinomycetota</taxon>
        <taxon>Actinomycetes</taxon>
        <taxon>Micrococcales</taxon>
        <taxon>Microbacteriaceae</taxon>
        <taxon>Paramicrobacterium</taxon>
    </lineage>
</organism>
<dbReference type="SUPFAM" id="SSF46977">
    <property type="entry name" value="Succinate dehydrogenase/fumarate reductase flavoprotein C-terminal domain"/>
    <property type="match status" value="1"/>
</dbReference>
<evidence type="ECO:0000256" key="7">
    <source>
        <dbReference type="ARBA" id="ARBA00022642"/>
    </source>
</evidence>
<dbReference type="GO" id="GO:0005737">
    <property type="term" value="C:cytoplasm"/>
    <property type="evidence" value="ECO:0007669"/>
    <property type="project" value="UniProtKB-SubCell"/>
</dbReference>
<evidence type="ECO:0000313" key="17">
    <source>
        <dbReference type="Proteomes" id="UP000199183"/>
    </source>
</evidence>
<accession>A0A1H4T327</accession>
<dbReference type="NCBIfam" id="TIGR00551">
    <property type="entry name" value="nadB"/>
    <property type="match status" value="1"/>
</dbReference>
<comment type="catalytic activity">
    <reaction evidence="11">
        <text>L-aspartate + O2 = iminosuccinate + H2O2</text>
        <dbReference type="Rhea" id="RHEA:25876"/>
        <dbReference type="ChEBI" id="CHEBI:15379"/>
        <dbReference type="ChEBI" id="CHEBI:16240"/>
        <dbReference type="ChEBI" id="CHEBI:29991"/>
        <dbReference type="ChEBI" id="CHEBI:77875"/>
        <dbReference type="EC" id="1.4.3.16"/>
    </reaction>
    <physiologicalReaction direction="left-to-right" evidence="11">
        <dbReference type="Rhea" id="RHEA:25877"/>
    </physiologicalReaction>
</comment>
<dbReference type="PRINTS" id="PR00368">
    <property type="entry name" value="FADPNR"/>
</dbReference>
<dbReference type="InterPro" id="IPR037099">
    <property type="entry name" value="Fum_R/Succ_DH_flav-like_C_sf"/>
</dbReference>
<evidence type="ECO:0000256" key="3">
    <source>
        <dbReference type="ARBA" id="ARBA00008562"/>
    </source>
</evidence>
<keyword evidence="6 13" id="KW-0285">Flavoprotein</keyword>
<evidence type="ECO:0000256" key="1">
    <source>
        <dbReference type="ARBA" id="ARBA00001974"/>
    </source>
</evidence>
<comment type="function">
    <text evidence="10">Catalyzes the oxidation of L-aspartate to iminoaspartate, the first step in the de novo biosynthesis of NAD(+).</text>
</comment>
<gene>
    <name evidence="16" type="ORF">SAMN04489806_3088</name>
</gene>
<dbReference type="RefSeq" id="WP_091187482.1">
    <property type="nucleotide sequence ID" value="NZ_FNRY01000002.1"/>
</dbReference>
<dbReference type="Proteomes" id="UP000199183">
    <property type="component" value="Unassembled WGS sequence"/>
</dbReference>
<dbReference type="UniPathway" id="UPA00253">
    <property type="reaction ID" value="UER00326"/>
</dbReference>
<dbReference type="Pfam" id="PF00890">
    <property type="entry name" value="FAD_binding_2"/>
    <property type="match status" value="1"/>
</dbReference>
<evidence type="ECO:0000256" key="12">
    <source>
        <dbReference type="NCBIfam" id="TIGR00551"/>
    </source>
</evidence>
<dbReference type="Gene3D" id="1.20.58.100">
    <property type="entry name" value="Fumarate reductase/succinate dehydrogenase flavoprotein-like, C-terminal domain"/>
    <property type="match status" value="1"/>
</dbReference>
<evidence type="ECO:0000259" key="15">
    <source>
        <dbReference type="Pfam" id="PF02910"/>
    </source>
</evidence>
<dbReference type="GO" id="GO:0034628">
    <property type="term" value="P:'de novo' NAD+ biosynthetic process from L-aspartate"/>
    <property type="evidence" value="ECO:0007669"/>
    <property type="project" value="TreeGrafter"/>
</dbReference>
<keyword evidence="8 13" id="KW-0274">FAD</keyword>
<dbReference type="InterPro" id="IPR036188">
    <property type="entry name" value="FAD/NAD-bd_sf"/>
</dbReference>
<keyword evidence="9 13" id="KW-0560">Oxidoreductase</keyword>
<dbReference type="PANTHER" id="PTHR42716:SF2">
    <property type="entry name" value="L-ASPARTATE OXIDASE, CHLOROPLASTIC"/>
    <property type="match status" value="1"/>
</dbReference>
<dbReference type="InterPro" id="IPR003953">
    <property type="entry name" value="FAD-dep_OxRdtase_2_FAD-bd"/>
</dbReference>